<protein>
    <submittedName>
        <fullName evidence="4">DUF6456 domain-containing protein</fullName>
    </submittedName>
</protein>
<evidence type="ECO:0000256" key="1">
    <source>
        <dbReference type="SAM" id="MobiDB-lite"/>
    </source>
</evidence>
<dbReference type="Pfam" id="PF20057">
    <property type="entry name" value="DUF6456"/>
    <property type="match status" value="1"/>
</dbReference>
<feature type="domain" description="Transposase IS30-like HTH" evidence="2">
    <location>
        <begin position="31"/>
        <end position="55"/>
    </location>
</feature>
<dbReference type="InterPro" id="IPR045599">
    <property type="entry name" value="DUF6456"/>
</dbReference>
<accession>A0ABV7GQR2</accession>
<dbReference type="Proteomes" id="UP001595632">
    <property type="component" value="Unassembled WGS sequence"/>
</dbReference>
<evidence type="ECO:0000259" key="2">
    <source>
        <dbReference type="Pfam" id="PF13936"/>
    </source>
</evidence>
<dbReference type="InterPro" id="IPR025246">
    <property type="entry name" value="IS30-like_HTH"/>
</dbReference>
<evidence type="ECO:0000313" key="4">
    <source>
        <dbReference type="EMBL" id="MFC3143954.1"/>
    </source>
</evidence>
<comment type="caution">
    <text evidence="4">The sequence shown here is derived from an EMBL/GenBank/DDBJ whole genome shotgun (WGS) entry which is preliminary data.</text>
</comment>
<feature type="region of interest" description="Disordered" evidence="1">
    <location>
        <begin position="209"/>
        <end position="230"/>
    </location>
</feature>
<evidence type="ECO:0000313" key="5">
    <source>
        <dbReference type="Proteomes" id="UP001595632"/>
    </source>
</evidence>
<dbReference type="RefSeq" id="WP_275631224.1">
    <property type="nucleotide sequence ID" value="NZ_JARGYD010000001.1"/>
</dbReference>
<name>A0ABV7GQR2_9RHOB</name>
<sequence>MTGYRGTGSGNPFPDWLPVHVRHYLVHTECGQSIRALARLAGCHASTVMRHVRRNEGRRDDPVVDRAFNRLAADARSQPNFSSKDTRNMKMDSRISKETWPDVEKVNTEARRILRRLSEPDAVLALAPGMEKAVVVRETSDGRSVRTAVLDTDIAEAFVVKDWIEGKAKGRVARYRITAAGRAALKRLLAEHDAQPGLAEAPSAFGEQHREYAQADPEQGKRPGRRARYNANESPLVALARRRDKDGNPFLDADLVTAGERLREDFELAQLGPRVAQNWDRFLTGADRGGFGGSLDGQGSERARARVAAALKDLGPGLGDVVLRCCCFLEGMEQAEKRMGWSARSGKIVLKIALQRLKRHYATLGAEAQMIG</sequence>
<feature type="compositionally biased region" description="Basic and acidic residues" evidence="1">
    <location>
        <begin position="209"/>
        <end position="221"/>
    </location>
</feature>
<evidence type="ECO:0000259" key="3">
    <source>
        <dbReference type="Pfam" id="PF20057"/>
    </source>
</evidence>
<keyword evidence="5" id="KW-1185">Reference proteome</keyword>
<dbReference type="Pfam" id="PF13936">
    <property type="entry name" value="HTH_38"/>
    <property type="match status" value="1"/>
</dbReference>
<reference evidence="5" key="1">
    <citation type="journal article" date="2019" name="Int. J. Syst. Evol. Microbiol.">
        <title>The Global Catalogue of Microorganisms (GCM) 10K type strain sequencing project: providing services to taxonomists for standard genome sequencing and annotation.</title>
        <authorList>
            <consortium name="The Broad Institute Genomics Platform"/>
            <consortium name="The Broad Institute Genome Sequencing Center for Infectious Disease"/>
            <person name="Wu L."/>
            <person name="Ma J."/>
        </authorList>
    </citation>
    <scope>NUCLEOTIDE SEQUENCE [LARGE SCALE GENOMIC DNA]</scope>
    <source>
        <strain evidence="5">KCTC 52366</strain>
    </source>
</reference>
<dbReference type="EMBL" id="JBHRTB010000010">
    <property type="protein sequence ID" value="MFC3143954.1"/>
    <property type="molecule type" value="Genomic_DNA"/>
</dbReference>
<feature type="domain" description="DUF6456" evidence="3">
    <location>
        <begin position="228"/>
        <end position="362"/>
    </location>
</feature>
<proteinExistence type="predicted"/>
<gene>
    <name evidence="4" type="ORF">ACFOGP_14625</name>
</gene>
<organism evidence="4 5">
    <name type="scientific">Psychromarinibacter halotolerans</name>
    <dbReference type="NCBI Taxonomy" id="1775175"/>
    <lineage>
        <taxon>Bacteria</taxon>
        <taxon>Pseudomonadati</taxon>
        <taxon>Pseudomonadota</taxon>
        <taxon>Alphaproteobacteria</taxon>
        <taxon>Rhodobacterales</taxon>
        <taxon>Paracoccaceae</taxon>
        <taxon>Psychromarinibacter</taxon>
    </lineage>
</organism>